<keyword evidence="2" id="KW-1185">Reference proteome</keyword>
<dbReference type="EMBL" id="BMAT01011659">
    <property type="protein sequence ID" value="GFR76829.1"/>
    <property type="molecule type" value="Genomic_DNA"/>
</dbReference>
<dbReference type="AlphaFoldDB" id="A0AAV4FUE2"/>
<dbReference type="Proteomes" id="UP000762676">
    <property type="component" value="Unassembled WGS sequence"/>
</dbReference>
<sequence length="52" mass="5753">MHLISMRKILKLKPATSSILHYIEARSVFTVSSPASPPAVHSTCPLRCSYII</sequence>
<protein>
    <submittedName>
        <fullName evidence="1">Uncharacterized protein</fullName>
    </submittedName>
</protein>
<name>A0AAV4FUE2_9GAST</name>
<gene>
    <name evidence="1" type="ORF">ElyMa_005810200</name>
</gene>
<evidence type="ECO:0000313" key="1">
    <source>
        <dbReference type="EMBL" id="GFR76829.1"/>
    </source>
</evidence>
<evidence type="ECO:0000313" key="2">
    <source>
        <dbReference type="Proteomes" id="UP000762676"/>
    </source>
</evidence>
<accession>A0AAV4FUE2</accession>
<reference evidence="1 2" key="1">
    <citation type="journal article" date="2021" name="Elife">
        <title>Chloroplast acquisition without the gene transfer in kleptoplastic sea slugs, Plakobranchus ocellatus.</title>
        <authorList>
            <person name="Maeda T."/>
            <person name="Takahashi S."/>
            <person name="Yoshida T."/>
            <person name="Shimamura S."/>
            <person name="Takaki Y."/>
            <person name="Nagai Y."/>
            <person name="Toyoda A."/>
            <person name="Suzuki Y."/>
            <person name="Arimoto A."/>
            <person name="Ishii H."/>
            <person name="Satoh N."/>
            <person name="Nishiyama T."/>
            <person name="Hasebe M."/>
            <person name="Maruyama T."/>
            <person name="Minagawa J."/>
            <person name="Obokata J."/>
            <person name="Shigenobu S."/>
        </authorList>
    </citation>
    <scope>NUCLEOTIDE SEQUENCE [LARGE SCALE GENOMIC DNA]</scope>
</reference>
<comment type="caution">
    <text evidence="1">The sequence shown here is derived from an EMBL/GenBank/DDBJ whole genome shotgun (WGS) entry which is preliminary data.</text>
</comment>
<proteinExistence type="predicted"/>
<organism evidence="1 2">
    <name type="scientific">Elysia marginata</name>
    <dbReference type="NCBI Taxonomy" id="1093978"/>
    <lineage>
        <taxon>Eukaryota</taxon>
        <taxon>Metazoa</taxon>
        <taxon>Spiralia</taxon>
        <taxon>Lophotrochozoa</taxon>
        <taxon>Mollusca</taxon>
        <taxon>Gastropoda</taxon>
        <taxon>Heterobranchia</taxon>
        <taxon>Euthyneura</taxon>
        <taxon>Panpulmonata</taxon>
        <taxon>Sacoglossa</taxon>
        <taxon>Placobranchoidea</taxon>
        <taxon>Plakobranchidae</taxon>
        <taxon>Elysia</taxon>
    </lineage>
</organism>